<dbReference type="AlphaFoldDB" id="A0A317N0D0"/>
<dbReference type="Proteomes" id="UP000246569">
    <property type="component" value="Unassembled WGS sequence"/>
</dbReference>
<dbReference type="PANTHER" id="PTHR37953:SF1">
    <property type="entry name" value="UPF0127 PROTEIN MJ1496"/>
    <property type="match status" value="1"/>
</dbReference>
<evidence type="ECO:0000313" key="1">
    <source>
        <dbReference type="EMBL" id="PWV65906.1"/>
    </source>
</evidence>
<reference evidence="1 2" key="1">
    <citation type="submission" date="2018-05" db="EMBL/GenBank/DDBJ databases">
        <title>Genomic Encyclopedia of Type Strains, Phase IV (KMG-IV): sequencing the most valuable type-strain genomes for metagenomic binning, comparative biology and taxonomic classification.</title>
        <authorList>
            <person name="Goeker M."/>
        </authorList>
    </citation>
    <scope>NUCLEOTIDE SEQUENCE [LARGE SCALE GENOMIC DNA]</scope>
    <source>
        <strain evidence="1 2">DSM 23606</strain>
    </source>
</reference>
<dbReference type="Gene3D" id="2.60.120.1140">
    <property type="entry name" value="Protein of unknown function DUF192"/>
    <property type="match status" value="1"/>
</dbReference>
<dbReference type="Pfam" id="PF02643">
    <property type="entry name" value="DUF192"/>
    <property type="match status" value="1"/>
</dbReference>
<protein>
    <submittedName>
        <fullName evidence="1">Uncharacterized membrane protein (UPF0127 family)</fullName>
    </submittedName>
</protein>
<evidence type="ECO:0000313" key="2">
    <source>
        <dbReference type="Proteomes" id="UP000246569"/>
    </source>
</evidence>
<keyword evidence="2" id="KW-1185">Reference proteome</keyword>
<organism evidence="1 2">
    <name type="scientific">Plasticicumulans acidivorans</name>
    <dbReference type="NCBI Taxonomy" id="886464"/>
    <lineage>
        <taxon>Bacteria</taxon>
        <taxon>Pseudomonadati</taxon>
        <taxon>Pseudomonadota</taxon>
        <taxon>Gammaproteobacteria</taxon>
        <taxon>Candidatus Competibacteraceae</taxon>
        <taxon>Plasticicumulans</taxon>
    </lineage>
</organism>
<dbReference type="EMBL" id="QGTJ01000001">
    <property type="protein sequence ID" value="PWV65906.1"/>
    <property type="molecule type" value="Genomic_DNA"/>
</dbReference>
<dbReference type="InterPro" id="IPR003795">
    <property type="entry name" value="DUF192"/>
</dbReference>
<gene>
    <name evidence="1" type="ORF">C7443_101392</name>
</gene>
<dbReference type="PANTHER" id="PTHR37953">
    <property type="entry name" value="UPF0127 PROTEIN MJ1496"/>
    <property type="match status" value="1"/>
</dbReference>
<proteinExistence type="predicted"/>
<accession>A0A317N0D0</accession>
<name>A0A317N0D0_9GAMM</name>
<dbReference type="InterPro" id="IPR038695">
    <property type="entry name" value="Saro_0823-like_sf"/>
</dbReference>
<sequence length="100" mass="11502">MYRLMLPRDQGMLFVLPRPQVATFWMKNTYLPLDILYFDANRRLRTIHRNVPPCRRRPCPTYASTGPVLYVLEINAGEAARHAIQPEQPLHIDGGVGITD</sequence>
<comment type="caution">
    <text evidence="1">The sequence shown here is derived from an EMBL/GenBank/DDBJ whole genome shotgun (WGS) entry which is preliminary data.</text>
</comment>